<comment type="caution">
    <text evidence="3">The sequence shown here is derived from an EMBL/GenBank/DDBJ whole genome shotgun (WGS) entry which is preliminary data.</text>
</comment>
<reference evidence="3 4" key="1">
    <citation type="submission" date="2023-11" db="EMBL/GenBank/DDBJ databases">
        <title>Draft genome sequence and annotation of the polyextremotolerant black yeast-like fungus Aureobasidium pullulans NRRL 62042.</title>
        <authorList>
            <person name="Dielentheis-Frenken M.R.E."/>
            <person name="Wibberg D."/>
            <person name="Blank L.M."/>
            <person name="Tiso T."/>
        </authorList>
    </citation>
    <scope>NUCLEOTIDE SEQUENCE [LARGE SCALE GENOMIC DNA]</scope>
    <source>
        <strain evidence="3 4">NRRL 62042</strain>
    </source>
</reference>
<proteinExistence type="predicted"/>
<evidence type="ECO:0000256" key="1">
    <source>
        <dbReference type="ARBA" id="ARBA00023242"/>
    </source>
</evidence>
<dbReference type="SUPFAM" id="SSF57701">
    <property type="entry name" value="Zn2/Cys6 DNA-binding domain"/>
    <property type="match status" value="1"/>
</dbReference>
<dbReference type="InterPro" id="IPR001138">
    <property type="entry name" value="Zn2Cys6_DnaBD"/>
</dbReference>
<evidence type="ECO:0000313" key="4">
    <source>
        <dbReference type="Proteomes" id="UP001341245"/>
    </source>
</evidence>
<sequence>MAESHDPSGLDAFDNSASYSPQIFAHNYQQEDVSRGHTEADYAASTQTSDVNSVSSNLRVVCDPCRILHRTCRNGSPTKPCDRCVERNVTCVFGPRGSYVPLLKKRKRARRSTNGEDPEPESKRVIKNATIAAPGFDPVALGLRRRCNYCHLRARACVNGSNTTPCDTCKEKNLNCTFGALKSIIDKNDFIKTKATDHGQERAHVTTAQNADTMEQRYPRVEGVKQVVQVKEVQEVKKVEEFEDVEPRFDSAQERGYLLFPQKQAFFQQDYTMHPWETLTARHVLGYSVLRVKEETTNMEADEE</sequence>
<evidence type="ECO:0000313" key="3">
    <source>
        <dbReference type="EMBL" id="KAK6001300.1"/>
    </source>
</evidence>
<name>A0ABR0TBE3_AURPU</name>
<protein>
    <recommendedName>
        <fullName evidence="2">Zn(2)-C6 fungal-type domain-containing protein</fullName>
    </recommendedName>
</protein>
<dbReference type="EMBL" id="JASGXD010000014">
    <property type="protein sequence ID" value="KAK6001300.1"/>
    <property type="molecule type" value="Genomic_DNA"/>
</dbReference>
<organism evidence="3 4">
    <name type="scientific">Aureobasidium pullulans</name>
    <name type="common">Black yeast</name>
    <name type="synonym">Pullularia pullulans</name>
    <dbReference type="NCBI Taxonomy" id="5580"/>
    <lineage>
        <taxon>Eukaryota</taxon>
        <taxon>Fungi</taxon>
        <taxon>Dikarya</taxon>
        <taxon>Ascomycota</taxon>
        <taxon>Pezizomycotina</taxon>
        <taxon>Dothideomycetes</taxon>
        <taxon>Dothideomycetidae</taxon>
        <taxon>Dothideales</taxon>
        <taxon>Saccotheciaceae</taxon>
        <taxon>Aureobasidium</taxon>
    </lineage>
</organism>
<gene>
    <name evidence="3" type="ORF">QM012_002631</name>
</gene>
<feature type="domain" description="Zn(2)-C6 fungal-type" evidence="2">
    <location>
        <begin position="61"/>
        <end position="93"/>
    </location>
</feature>
<keyword evidence="1" id="KW-0539">Nucleus</keyword>
<evidence type="ECO:0000259" key="2">
    <source>
        <dbReference type="Pfam" id="PF00172"/>
    </source>
</evidence>
<dbReference type="InterPro" id="IPR036864">
    <property type="entry name" value="Zn2-C6_fun-type_DNA-bd_sf"/>
</dbReference>
<dbReference type="Proteomes" id="UP001341245">
    <property type="component" value="Unassembled WGS sequence"/>
</dbReference>
<dbReference type="Pfam" id="PF00172">
    <property type="entry name" value="Zn_clus"/>
    <property type="match status" value="1"/>
</dbReference>
<accession>A0ABR0TBE3</accession>
<keyword evidence="4" id="KW-1185">Reference proteome</keyword>